<reference evidence="3" key="1">
    <citation type="journal article" date="2023" name="Mol. Phylogenet. Evol.">
        <title>Genome-scale phylogeny and comparative genomics of the fungal order Sordariales.</title>
        <authorList>
            <person name="Hensen N."/>
            <person name="Bonometti L."/>
            <person name="Westerberg I."/>
            <person name="Brannstrom I.O."/>
            <person name="Guillou S."/>
            <person name="Cros-Aarteil S."/>
            <person name="Calhoun S."/>
            <person name="Haridas S."/>
            <person name="Kuo A."/>
            <person name="Mondo S."/>
            <person name="Pangilinan J."/>
            <person name="Riley R."/>
            <person name="LaButti K."/>
            <person name="Andreopoulos B."/>
            <person name="Lipzen A."/>
            <person name="Chen C."/>
            <person name="Yan M."/>
            <person name="Daum C."/>
            <person name="Ng V."/>
            <person name="Clum A."/>
            <person name="Steindorff A."/>
            <person name="Ohm R.A."/>
            <person name="Martin F."/>
            <person name="Silar P."/>
            <person name="Natvig D.O."/>
            <person name="Lalanne C."/>
            <person name="Gautier V."/>
            <person name="Ament-Velasquez S.L."/>
            <person name="Kruys A."/>
            <person name="Hutchinson M.I."/>
            <person name="Powell A.J."/>
            <person name="Barry K."/>
            <person name="Miller A.N."/>
            <person name="Grigoriev I.V."/>
            <person name="Debuchy R."/>
            <person name="Gladieux P."/>
            <person name="Hiltunen Thoren M."/>
            <person name="Johannesson H."/>
        </authorList>
    </citation>
    <scope>NUCLEOTIDE SEQUENCE</scope>
    <source>
        <strain evidence="3">PSN243</strain>
    </source>
</reference>
<dbReference type="AlphaFoldDB" id="A0AAV9GL78"/>
<dbReference type="PANTHER" id="PTHR33112:SF13">
    <property type="entry name" value="HETEROKARYON INCOMPATIBILITY DOMAIN-CONTAINING PROTEIN"/>
    <property type="match status" value="1"/>
</dbReference>
<evidence type="ECO:0000259" key="2">
    <source>
        <dbReference type="Pfam" id="PF06985"/>
    </source>
</evidence>
<proteinExistence type="predicted"/>
<evidence type="ECO:0000313" key="4">
    <source>
        <dbReference type="Proteomes" id="UP001321760"/>
    </source>
</evidence>
<dbReference type="Pfam" id="PF06985">
    <property type="entry name" value="HET"/>
    <property type="match status" value="1"/>
</dbReference>
<feature type="domain" description="Heterokaryon incompatibility" evidence="2">
    <location>
        <begin position="180"/>
        <end position="335"/>
    </location>
</feature>
<evidence type="ECO:0000313" key="3">
    <source>
        <dbReference type="EMBL" id="KAK4448441.1"/>
    </source>
</evidence>
<dbReference type="PANTHER" id="PTHR33112">
    <property type="entry name" value="DOMAIN PROTEIN, PUTATIVE-RELATED"/>
    <property type="match status" value="1"/>
</dbReference>
<gene>
    <name evidence="3" type="ORF">QBC34DRAFT_439195</name>
</gene>
<comment type="caution">
    <text evidence="3">The sequence shown here is derived from an EMBL/GenBank/DDBJ whole genome shotgun (WGS) entry which is preliminary data.</text>
</comment>
<sequence>MADAVAIPGSCVNCGLGRKPLGVPEIVFSTLSQVSEGAAQGCVQCSVLFRGIQEYLKTAEPWTGQHIMIEVNFSLIKSLRASLIDVHNTTGYRTLSFYESSRSSWLEKAIPDLPLGMEPPSRTSSDESLEWARKQIDRCGASHKACKDSSTLLPKRVLDVGVTSSDRVSLYEPNSHSAPYVCLSHCWGRRPFLRTLSHNIEAHKDIIQWDLLPPSFQHTIEVTRKLGIRYLWIDSLCIIQDDEDDWRQEASNMASIYQNSFLVISATKSADAYGGLYSELPSDCQSRNVTVRNDNGTLETVHVRRALDHHHQSGGGQEYGQMLLPIFTRGWVFQERFLSARVLYFGPEELAWECLEASACQCIEAEEFNHAAGVFVPGQTNPKQHYSVCSLEVVVSYRLGNNLEATHDDIFPAISGLAKEFQGEIKSDYCAGLWKTDLLDGLLWTPVFPPLQTDGPHEPLDEAVQRWSEEASHWVTPRPTSWRAPSWSWASVKMPVEFMDVEFRHSKRVTPDPMKPLCHVLAISCQHIGADPTGELATGKSHIVLQGRLAPASICSACQRNVAVIRPDDNYENILNPLLRPGVWSSQFTNNQDAPSADLEGGGTDTCPSTETKAGDGTVVPFLFMVGKVGSPENPTVFLMLLPEGEEQRRPDSGRVPNLVDSCVYRRIGLLIVIGNPLAWCGQDWIAKVMDVAQETEVKIV</sequence>
<evidence type="ECO:0000256" key="1">
    <source>
        <dbReference type="SAM" id="MobiDB-lite"/>
    </source>
</evidence>
<dbReference type="EMBL" id="MU865943">
    <property type="protein sequence ID" value="KAK4448441.1"/>
    <property type="molecule type" value="Genomic_DNA"/>
</dbReference>
<reference evidence="3" key="2">
    <citation type="submission" date="2023-05" db="EMBL/GenBank/DDBJ databases">
        <authorList>
            <consortium name="Lawrence Berkeley National Laboratory"/>
            <person name="Steindorff A."/>
            <person name="Hensen N."/>
            <person name="Bonometti L."/>
            <person name="Westerberg I."/>
            <person name="Brannstrom I.O."/>
            <person name="Guillou S."/>
            <person name="Cros-Aarteil S."/>
            <person name="Calhoun S."/>
            <person name="Haridas S."/>
            <person name="Kuo A."/>
            <person name="Mondo S."/>
            <person name="Pangilinan J."/>
            <person name="Riley R."/>
            <person name="Labutti K."/>
            <person name="Andreopoulos B."/>
            <person name="Lipzen A."/>
            <person name="Chen C."/>
            <person name="Yanf M."/>
            <person name="Daum C."/>
            <person name="Ng V."/>
            <person name="Clum A."/>
            <person name="Ohm R."/>
            <person name="Martin F."/>
            <person name="Silar P."/>
            <person name="Natvig D."/>
            <person name="Lalanne C."/>
            <person name="Gautier V."/>
            <person name="Ament-Velasquez S.L."/>
            <person name="Kruys A."/>
            <person name="Hutchinson M.I."/>
            <person name="Powell A.J."/>
            <person name="Barry K."/>
            <person name="Miller A.N."/>
            <person name="Grigoriev I.V."/>
            <person name="Debuchy R."/>
            <person name="Gladieux P."/>
            <person name="Thoren M.H."/>
            <person name="Johannesson H."/>
        </authorList>
    </citation>
    <scope>NUCLEOTIDE SEQUENCE</scope>
    <source>
        <strain evidence="3">PSN243</strain>
    </source>
</reference>
<keyword evidence="4" id="KW-1185">Reference proteome</keyword>
<dbReference type="Proteomes" id="UP001321760">
    <property type="component" value="Unassembled WGS sequence"/>
</dbReference>
<name>A0AAV9GL78_9PEZI</name>
<protein>
    <submittedName>
        <fullName evidence="3">Heterokaryon incompatibility protein-domain-containing protein</fullName>
    </submittedName>
</protein>
<dbReference type="InterPro" id="IPR010730">
    <property type="entry name" value="HET"/>
</dbReference>
<organism evidence="3 4">
    <name type="scientific">Podospora aff. communis PSN243</name>
    <dbReference type="NCBI Taxonomy" id="3040156"/>
    <lineage>
        <taxon>Eukaryota</taxon>
        <taxon>Fungi</taxon>
        <taxon>Dikarya</taxon>
        <taxon>Ascomycota</taxon>
        <taxon>Pezizomycotina</taxon>
        <taxon>Sordariomycetes</taxon>
        <taxon>Sordariomycetidae</taxon>
        <taxon>Sordariales</taxon>
        <taxon>Podosporaceae</taxon>
        <taxon>Podospora</taxon>
    </lineage>
</organism>
<accession>A0AAV9GL78</accession>
<feature type="region of interest" description="Disordered" evidence="1">
    <location>
        <begin position="590"/>
        <end position="612"/>
    </location>
</feature>